<feature type="compositionally biased region" description="Gly residues" evidence="1">
    <location>
        <begin position="85"/>
        <end position="101"/>
    </location>
</feature>
<protein>
    <recommendedName>
        <fullName evidence="4">LysR substrate-binding domain-containing protein</fullName>
    </recommendedName>
</protein>
<proteinExistence type="predicted"/>
<accession>A0ABD5J4X2</accession>
<evidence type="ECO:0000313" key="3">
    <source>
        <dbReference type="Proteomes" id="UP001354649"/>
    </source>
</evidence>
<gene>
    <name evidence="2" type="ORF">V2K49_09560</name>
</gene>
<evidence type="ECO:0000313" key="2">
    <source>
        <dbReference type="EMBL" id="MEE4583403.1"/>
    </source>
</evidence>
<dbReference type="EMBL" id="JAZBJQ010000005">
    <property type="protein sequence ID" value="MEE4583403.1"/>
    <property type="molecule type" value="Genomic_DNA"/>
</dbReference>
<sequence length="177" mass="17546">MRTSVTTAAPQLAAAGLGIAVCPVSAVSDGFPGAVRPFSPRWIRQLVAVTSGEPDPLVARFIGNLRSHGVRVPRGVRAQLAEGGSSAGGSSAGGSSAGGSSAGTPGAVLLTLAARPTPAGEFSSGKKVPRLPPQLILTCCLAGRTGCGGRRGVRCRGRSRSGRRSSSAAPPGPRTPG</sequence>
<dbReference type="AlphaFoldDB" id="A0ABD5J4X2"/>
<reference evidence="2 3" key="1">
    <citation type="submission" date="2023-11" db="EMBL/GenBank/DDBJ databases">
        <title>30 novel species of actinomycetes from the DSMZ collection.</title>
        <authorList>
            <person name="Nouioui I."/>
        </authorList>
    </citation>
    <scope>NUCLEOTIDE SEQUENCE [LARGE SCALE GENOMIC DNA]</scope>
    <source>
        <strain evidence="2 3">DSM 41602</strain>
    </source>
</reference>
<dbReference type="Proteomes" id="UP001354649">
    <property type="component" value="Unassembled WGS sequence"/>
</dbReference>
<evidence type="ECO:0008006" key="4">
    <source>
        <dbReference type="Google" id="ProtNLM"/>
    </source>
</evidence>
<evidence type="ECO:0000256" key="1">
    <source>
        <dbReference type="SAM" id="MobiDB-lite"/>
    </source>
</evidence>
<feature type="region of interest" description="Disordered" evidence="1">
    <location>
        <begin position="81"/>
        <end position="102"/>
    </location>
</feature>
<comment type="caution">
    <text evidence="2">The sequence shown here is derived from an EMBL/GenBank/DDBJ whole genome shotgun (WGS) entry which is preliminary data.</text>
</comment>
<feature type="region of interest" description="Disordered" evidence="1">
    <location>
        <begin position="147"/>
        <end position="177"/>
    </location>
</feature>
<organism evidence="2 3">
    <name type="scientific">Streptomyces antimycoticus</name>
    <dbReference type="NCBI Taxonomy" id="68175"/>
    <lineage>
        <taxon>Bacteria</taxon>
        <taxon>Bacillati</taxon>
        <taxon>Actinomycetota</taxon>
        <taxon>Actinomycetes</taxon>
        <taxon>Kitasatosporales</taxon>
        <taxon>Streptomycetaceae</taxon>
        <taxon>Streptomyces</taxon>
        <taxon>Streptomyces violaceusniger group</taxon>
    </lineage>
</organism>
<feature type="compositionally biased region" description="Basic residues" evidence="1">
    <location>
        <begin position="151"/>
        <end position="163"/>
    </location>
</feature>
<name>A0ABD5J4X2_9ACTN</name>